<dbReference type="GO" id="GO:0005737">
    <property type="term" value="C:cytoplasm"/>
    <property type="evidence" value="ECO:0007669"/>
    <property type="project" value="TreeGrafter"/>
</dbReference>
<dbReference type="GO" id="GO:0004029">
    <property type="term" value="F:aldehyde dehydrogenase (NAD+) activity"/>
    <property type="evidence" value="ECO:0007669"/>
    <property type="project" value="TreeGrafter"/>
</dbReference>
<organism evidence="2 3">
    <name type="scientific">Apatococcus fuscideae</name>
    <dbReference type="NCBI Taxonomy" id="2026836"/>
    <lineage>
        <taxon>Eukaryota</taxon>
        <taxon>Viridiplantae</taxon>
        <taxon>Chlorophyta</taxon>
        <taxon>core chlorophytes</taxon>
        <taxon>Trebouxiophyceae</taxon>
        <taxon>Chlorellales</taxon>
        <taxon>Chlorellaceae</taxon>
        <taxon>Apatococcus</taxon>
    </lineage>
</organism>
<dbReference type="InterPro" id="IPR036291">
    <property type="entry name" value="NAD(P)-bd_dom_sf"/>
</dbReference>
<dbReference type="PANTHER" id="PTHR48079:SF6">
    <property type="entry name" value="NAD(P)-BINDING DOMAIN-CONTAINING PROTEIN-RELATED"/>
    <property type="match status" value="1"/>
</dbReference>
<feature type="domain" description="NAD-dependent epimerase/dehydratase" evidence="1">
    <location>
        <begin position="3"/>
        <end position="219"/>
    </location>
</feature>
<evidence type="ECO:0000313" key="2">
    <source>
        <dbReference type="EMBL" id="KAK9831912.1"/>
    </source>
</evidence>
<dbReference type="InterPro" id="IPR051783">
    <property type="entry name" value="NAD(P)-dependent_oxidoreduct"/>
</dbReference>
<dbReference type="SUPFAM" id="SSF51735">
    <property type="entry name" value="NAD(P)-binding Rossmann-fold domains"/>
    <property type="match status" value="1"/>
</dbReference>
<evidence type="ECO:0000313" key="3">
    <source>
        <dbReference type="Proteomes" id="UP001485043"/>
    </source>
</evidence>
<sequence length="296" mass="31644">MKVFVTGGTGFIGSRVVDLLLAADHTVTCLVRDPSKAASLEGKGVHLAVGSLDSLSLLADQARNADATLHLAFIHDFTQFQKAVETEVKAVQAILEALKGGNKPFVITSGSSGVGLTSGPVDETHPMSPEFGQSRGLAEALMRKGSDLGVRTCVLRLPPYVYGKDGAAFSKLLETKCCEIGQALYFDSGNARAMCTYVDDIAKIYLLAMDRAPVGSVYNATRDSVTSKEIAEALARKHRLPLHSISTQEAIEMLGFPGLIMSMNSEVTSIKAEKELAWNPEGSSKFFLECLSDAQL</sequence>
<dbReference type="PANTHER" id="PTHR48079">
    <property type="entry name" value="PROTEIN YEEZ"/>
    <property type="match status" value="1"/>
</dbReference>
<proteinExistence type="predicted"/>
<dbReference type="AlphaFoldDB" id="A0AAW1RE44"/>
<protein>
    <recommendedName>
        <fullName evidence="1">NAD-dependent epimerase/dehydratase domain-containing protein</fullName>
    </recommendedName>
</protein>
<dbReference type="InterPro" id="IPR001509">
    <property type="entry name" value="Epimerase_deHydtase"/>
</dbReference>
<gene>
    <name evidence="2" type="ORF">WJX84_009324</name>
</gene>
<dbReference type="Proteomes" id="UP001485043">
    <property type="component" value="Unassembled WGS sequence"/>
</dbReference>
<dbReference type="Pfam" id="PF01370">
    <property type="entry name" value="Epimerase"/>
    <property type="match status" value="1"/>
</dbReference>
<keyword evidence="3" id="KW-1185">Reference proteome</keyword>
<dbReference type="EMBL" id="JALJOV010002292">
    <property type="protein sequence ID" value="KAK9831912.1"/>
    <property type="molecule type" value="Genomic_DNA"/>
</dbReference>
<evidence type="ECO:0000259" key="1">
    <source>
        <dbReference type="Pfam" id="PF01370"/>
    </source>
</evidence>
<accession>A0AAW1RE44</accession>
<dbReference type="Gene3D" id="3.40.50.720">
    <property type="entry name" value="NAD(P)-binding Rossmann-like Domain"/>
    <property type="match status" value="1"/>
</dbReference>
<name>A0AAW1RE44_9CHLO</name>
<comment type="caution">
    <text evidence="2">The sequence shown here is derived from an EMBL/GenBank/DDBJ whole genome shotgun (WGS) entry which is preliminary data.</text>
</comment>
<reference evidence="2 3" key="1">
    <citation type="journal article" date="2024" name="Nat. Commun.">
        <title>Phylogenomics reveals the evolutionary origins of lichenization in chlorophyte algae.</title>
        <authorList>
            <person name="Puginier C."/>
            <person name="Libourel C."/>
            <person name="Otte J."/>
            <person name="Skaloud P."/>
            <person name="Haon M."/>
            <person name="Grisel S."/>
            <person name="Petersen M."/>
            <person name="Berrin J.G."/>
            <person name="Delaux P.M."/>
            <person name="Dal Grande F."/>
            <person name="Keller J."/>
        </authorList>
    </citation>
    <scope>NUCLEOTIDE SEQUENCE [LARGE SCALE GENOMIC DNA]</scope>
    <source>
        <strain evidence="2 3">SAG 2523</strain>
    </source>
</reference>